<keyword evidence="1" id="KW-0812">Transmembrane</keyword>
<comment type="caution">
    <text evidence="2">The sequence shown here is derived from an EMBL/GenBank/DDBJ whole genome shotgun (WGS) entry which is preliminary data.</text>
</comment>
<feature type="transmembrane region" description="Helical" evidence="1">
    <location>
        <begin position="146"/>
        <end position="166"/>
    </location>
</feature>
<organism evidence="2 3">
    <name type="scientific">Crepidotus variabilis</name>
    <dbReference type="NCBI Taxonomy" id="179855"/>
    <lineage>
        <taxon>Eukaryota</taxon>
        <taxon>Fungi</taxon>
        <taxon>Dikarya</taxon>
        <taxon>Basidiomycota</taxon>
        <taxon>Agaricomycotina</taxon>
        <taxon>Agaricomycetes</taxon>
        <taxon>Agaricomycetidae</taxon>
        <taxon>Agaricales</taxon>
        <taxon>Agaricineae</taxon>
        <taxon>Crepidotaceae</taxon>
        <taxon>Crepidotus</taxon>
    </lineage>
</organism>
<feature type="transmembrane region" description="Helical" evidence="1">
    <location>
        <begin position="45"/>
        <end position="65"/>
    </location>
</feature>
<dbReference type="Proteomes" id="UP000807306">
    <property type="component" value="Unassembled WGS sequence"/>
</dbReference>
<evidence type="ECO:0000256" key="1">
    <source>
        <dbReference type="SAM" id="Phobius"/>
    </source>
</evidence>
<sequence length="273" mass="29762">MPGSSKLLRCDSAYQLSAAMGVFGRIGILTVWGIRTSAIYHGNKFVIGFFGALGLVIVILAAQHVPYVVCSGGRAISTGMKVGTIDASRTKEALKLVPAEVPAILTAVYEVLSVILATVQCIRTLRSIGPLRYQKRGLVYVIMQQGLLYFGLIFLLAFTNLILLYVPSIKGTWFERGVNALNIPLSGMMTARYLLYLREWDHAKTRGNTESTGSPLTELDFQRNPPDSAMSIGASGSDATGRGWMEEVINDSLFTTGDVGRLHRRSRTEQVAV</sequence>
<keyword evidence="1" id="KW-0472">Membrane</keyword>
<name>A0A9P6JLU9_9AGAR</name>
<feature type="transmembrane region" description="Helical" evidence="1">
    <location>
        <begin position="12"/>
        <end position="33"/>
    </location>
</feature>
<dbReference type="EMBL" id="MU157889">
    <property type="protein sequence ID" value="KAF9525034.1"/>
    <property type="molecule type" value="Genomic_DNA"/>
</dbReference>
<dbReference type="AlphaFoldDB" id="A0A9P6JLU9"/>
<dbReference type="OrthoDB" id="3267855at2759"/>
<evidence type="ECO:0000313" key="2">
    <source>
        <dbReference type="EMBL" id="KAF9525034.1"/>
    </source>
</evidence>
<gene>
    <name evidence="2" type="ORF">CPB83DRAFT_565189</name>
</gene>
<keyword evidence="3" id="KW-1185">Reference proteome</keyword>
<feature type="transmembrane region" description="Helical" evidence="1">
    <location>
        <begin position="103"/>
        <end position="125"/>
    </location>
</feature>
<evidence type="ECO:0000313" key="3">
    <source>
        <dbReference type="Proteomes" id="UP000807306"/>
    </source>
</evidence>
<proteinExistence type="predicted"/>
<accession>A0A9P6JLU9</accession>
<reference evidence="2" key="1">
    <citation type="submission" date="2020-11" db="EMBL/GenBank/DDBJ databases">
        <authorList>
            <consortium name="DOE Joint Genome Institute"/>
            <person name="Ahrendt S."/>
            <person name="Riley R."/>
            <person name="Andreopoulos W."/>
            <person name="Labutti K."/>
            <person name="Pangilinan J."/>
            <person name="Ruiz-Duenas F.J."/>
            <person name="Barrasa J.M."/>
            <person name="Sanchez-Garcia M."/>
            <person name="Camarero S."/>
            <person name="Miyauchi S."/>
            <person name="Serrano A."/>
            <person name="Linde D."/>
            <person name="Babiker R."/>
            <person name="Drula E."/>
            <person name="Ayuso-Fernandez I."/>
            <person name="Pacheco R."/>
            <person name="Padilla G."/>
            <person name="Ferreira P."/>
            <person name="Barriuso J."/>
            <person name="Kellner H."/>
            <person name="Castanera R."/>
            <person name="Alfaro M."/>
            <person name="Ramirez L."/>
            <person name="Pisabarro A.G."/>
            <person name="Kuo A."/>
            <person name="Tritt A."/>
            <person name="Lipzen A."/>
            <person name="He G."/>
            <person name="Yan M."/>
            <person name="Ng V."/>
            <person name="Cullen D."/>
            <person name="Martin F."/>
            <person name="Rosso M.-N."/>
            <person name="Henrissat B."/>
            <person name="Hibbett D."/>
            <person name="Martinez A.T."/>
            <person name="Grigoriev I.V."/>
        </authorList>
    </citation>
    <scope>NUCLEOTIDE SEQUENCE</scope>
    <source>
        <strain evidence="2">CBS 506.95</strain>
    </source>
</reference>
<protein>
    <submittedName>
        <fullName evidence="2">Uncharacterized protein</fullName>
    </submittedName>
</protein>
<keyword evidence="1" id="KW-1133">Transmembrane helix</keyword>